<dbReference type="InterPro" id="IPR004919">
    <property type="entry name" value="GmrSD_N"/>
</dbReference>
<organism evidence="3 4">
    <name type="scientific">Elizabethkingia miricola</name>
    <name type="common">Chryseobacterium miricola</name>
    <dbReference type="NCBI Taxonomy" id="172045"/>
    <lineage>
        <taxon>Bacteria</taxon>
        <taxon>Pseudomonadati</taxon>
        <taxon>Bacteroidota</taxon>
        <taxon>Flavobacteriia</taxon>
        <taxon>Flavobacteriales</taxon>
        <taxon>Weeksellaceae</taxon>
        <taxon>Elizabethkingia</taxon>
    </lineage>
</organism>
<evidence type="ECO:0000259" key="1">
    <source>
        <dbReference type="Pfam" id="PF03235"/>
    </source>
</evidence>
<gene>
    <name evidence="3" type="ORF">QT385_04255</name>
</gene>
<evidence type="ECO:0000313" key="4">
    <source>
        <dbReference type="Proteomes" id="UP001239265"/>
    </source>
</evidence>
<dbReference type="AlphaFoldDB" id="A0ABD5B353"/>
<dbReference type="Pfam" id="PF07510">
    <property type="entry name" value="GmrSD_C"/>
    <property type="match status" value="1"/>
</dbReference>
<feature type="domain" description="GmrSD restriction endonucleases N-terminal" evidence="1">
    <location>
        <begin position="21"/>
        <end position="230"/>
    </location>
</feature>
<name>A0ABD5B353_ELIMR</name>
<dbReference type="EMBL" id="JAUCQJ010000001">
    <property type="protein sequence ID" value="MDQ8747841.1"/>
    <property type="molecule type" value="Genomic_DNA"/>
</dbReference>
<dbReference type="InterPro" id="IPR011089">
    <property type="entry name" value="GmrSD_C"/>
</dbReference>
<feature type="domain" description="GmrSD restriction endonucleases C-terminal" evidence="2">
    <location>
        <begin position="422"/>
        <end position="600"/>
    </location>
</feature>
<dbReference type="Proteomes" id="UP001239265">
    <property type="component" value="Unassembled WGS sequence"/>
</dbReference>
<evidence type="ECO:0000259" key="2">
    <source>
        <dbReference type="Pfam" id="PF07510"/>
    </source>
</evidence>
<comment type="caution">
    <text evidence="3">The sequence shown here is derived from an EMBL/GenBank/DDBJ whole genome shotgun (WGS) entry which is preliminary data.</text>
</comment>
<dbReference type="RefSeq" id="WP_309046215.1">
    <property type="nucleotide sequence ID" value="NZ_JAUCQJ010000001.1"/>
</dbReference>
<evidence type="ECO:0000313" key="3">
    <source>
        <dbReference type="EMBL" id="MDQ8747841.1"/>
    </source>
</evidence>
<accession>A0ABD5B353</accession>
<proteinExistence type="predicted"/>
<protein>
    <submittedName>
        <fullName evidence="3">DUF262 domain-containing protein</fullName>
    </submittedName>
</protein>
<dbReference type="PANTHER" id="PTHR35149">
    <property type="entry name" value="SLL5132 PROTEIN"/>
    <property type="match status" value="1"/>
</dbReference>
<dbReference type="Pfam" id="PF03235">
    <property type="entry name" value="GmrSD_N"/>
    <property type="match status" value="1"/>
</dbReference>
<dbReference type="PANTHER" id="PTHR35149:SF2">
    <property type="entry name" value="DUF262 DOMAIN-CONTAINING PROTEIN"/>
    <property type="match status" value="1"/>
</dbReference>
<sequence>MTTKKEQKLLYSVKEIFDEKDFLKEKNVEFYNIPHYQRGYKWESKNVEKLLDDIKLFKESEGKFYCVQNITVIKKENYYNVIDGQQRLTTLTILLSYLDHKSMVHNKVRFPENSIRKFTNKILNEIITNETSNFYDQFDNWQSFLEYYPEYDLQDIYHIFEVAVSVKKWFEREISNRESNFKVLFIDKLLNNVKIILNEVEGSQSEEKIFGNLNSKRIPLDGSDLVRAILITRVAREEAKEEADLKNIIFVNERRIKLGWELDQINAWWSKKDVKNYFKRFIKIKSEMIGDNNLFNEILYPINNLYLLYAEIQNKSILDLDLIESQNSNTISLYKDIIHLNNVLQDWFDDKEIYHYLGYIFANQNKNSFNDIWKLWASSLNRSRFIEELKKIIKTDFLENDDLLDYIDLNINWYDNRKDELIHTLLLLDVIESVKKNRVKLPASAFKKSLEDIEHIFPKVPKDKNNKEIVKFTMLLLKTGNITEFEYDVKKLEKQLENDDFKNEFLKFLEEKASEIKINSIGNLVLLHRSLNRSIGNKSYGIKRSRIISYHNEGKYIQPHTFKVFVRDFIGNKDEDYIDSEFWIQKDIKDNSEYIKQQINNFFKIELLCQEKD</sequence>
<reference evidence="3 4" key="1">
    <citation type="submission" date="2023-06" db="EMBL/GenBank/DDBJ databases">
        <title>Nosocomial Elizabethkingia miricola genome.</title>
        <authorList>
            <person name="Morgado S."/>
            <person name="Fonseca E."/>
            <person name="Freitas F."/>
            <person name="Vicente A.C."/>
        </authorList>
    </citation>
    <scope>NUCLEOTIDE SEQUENCE [LARGE SCALE GENOMIC DNA]</scope>
    <source>
        <strain evidence="3 4">EM15</strain>
    </source>
</reference>